<feature type="transmembrane region" description="Helical" evidence="7">
    <location>
        <begin position="190"/>
        <end position="211"/>
    </location>
</feature>
<comment type="caution">
    <text evidence="8">The sequence shown here is derived from an EMBL/GenBank/DDBJ whole genome shotgun (WGS) entry which is preliminary data.</text>
</comment>
<dbReference type="InterPro" id="IPR036259">
    <property type="entry name" value="MFS_trans_sf"/>
</dbReference>
<dbReference type="Proteomes" id="UP000294003">
    <property type="component" value="Unassembled WGS sequence"/>
</dbReference>
<organism evidence="8 9">
    <name type="scientific">Monosporascus cannonballus</name>
    <dbReference type="NCBI Taxonomy" id="155416"/>
    <lineage>
        <taxon>Eukaryota</taxon>
        <taxon>Fungi</taxon>
        <taxon>Dikarya</taxon>
        <taxon>Ascomycota</taxon>
        <taxon>Pezizomycotina</taxon>
        <taxon>Sordariomycetes</taxon>
        <taxon>Xylariomycetidae</taxon>
        <taxon>Xylariales</taxon>
        <taxon>Xylariales incertae sedis</taxon>
        <taxon>Monosporascus</taxon>
    </lineage>
</organism>
<feature type="transmembrane region" description="Helical" evidence="7">
    <location>
        <begin position="58"/>
        <end position="81"/>
    </location>
</feature>
<feature type="transmembrane region" description="Helical" evidence="7">
    <location>
        <begin position="223"/>
        <end position="243"/>
    </location>
</feature>
<name>A0ABY0HF06_9PEZI</name>
<gene>
    <name evidence="8" type="ORF">DL762_003438</name>
</gene>
<feature type="transmembrane region" description="Helical" evidence="7">
    <location>
        <begin position="304"/>
        <end position="324"/>
    </location>
</feature>
<reference evidence="8 9" key="1">
    <citation type="submission" date="2018-06" db="EMBL/GenBank/DDBJ databases">
        <title>Complete Genomes of Monosporascus.</title>
        <authorList>
            <person name="Robinson A.J."/>
            <person name="Natvig D.O."/>
        </authorList>
    </citation>
    <scope>NUCLEOTIDE SEQUENCE [LARGE SCALE GENOMIC DNA]</scope>
    <source>
        <strain evidence="8 9">CBS 609.92</strain>
    </source>
</reference>
<evidence type="ECO:0000256" key="1">
    <source>
        <dbReference type="ARBA" id="ARBA00004141"/>
    </source>
</evidence>
<protein>
    <recommendedName>
        <fullName evidence="10">Major facilitator superfamily (MFS) profile domain-containing protein</fullName>
    </recommendedName>
</protein>
<feature type="transmembrane region" description="Helical" evidence="7">
    <location>
        <begin position="88"/>
        <end position="107"/>
    </location>
</feature>
<dbReference type="SUPFAM" id="SSF103473">
    <property type="entry name" value="MFS general substrate transporter"/>
    <property type="match status" value="1"/>
</dbReference>
<dbReference type="PANTHER" id="PTHR23501">
    <property type="entry name" value="MAJOR FACILITATOR SUPERFAMILY"/>
    <property type="match status" value="1"/>
</dbReference>
<keyword evidence="4 7" id="KW-0812">Transmembrane</keyword>
<evidence type="ECO:0000256" key="6">
    <source>
        <dbReference type="ARBA" id="ARBA00023136"/>
    </source>
</evidence>
<evidence type="ECO:0000256" key="5">
    <source>
        <dbReference type="ARBA" id="ARBA00022989"/>
    </source>
</evidence>
<evidence type="ECO:0000313" key="8">
    <source>
        <dbReference type="EMBL" id="RYO89008.1"/>
    </source>
</evidence>
<accession>A0ABY0HF06</accession>
<dbReference type="PANTHER" id="PTHR23501:SF12">
    <property type="entry name" value="MAJOR FACILITATOR SUPERFAMILY (MFS) PROFILE DOMAIN-CONTAINING PROTEIN-RELATED"/>
    <property type="match status" value="1"/>
</dbReference>
<evidence type="ECO:0000313" key="9">
    <source>
        <dbReference type="Proteomes" id="UP000294003"/>
    </source>
</evidence>
<dbReference type="Pfam" id="PF07690">
    <property type="entry name" value="MFS_1"/>
    <property type="match status" value="1"/>
</dbReference>
<sequence length="509" mass="54445">MEGIPDSKWPRGSGSWCDLEEVGIQNNMESADRRAGYGVTCASNIEGPIHNDFSSMNLLPLISLIYAAATAACIPLACQLVKICNLKALYLVSLVVIAVGCILAGNAANIDCILGGCAIMAAGGSVLYQCAMCFNTIYAQPDELVFTQAWLGAVFAIGLAGGPLIGGAIADSPHTWRWTKKSALTRFGELDWLGNWLHVCTFVLFTIACVSSGPSREWNSRSAVGAWMAFAVVFLTYTGQQALNLGIANEGRIFPWSLLRSRTVFLTWVCTFCVAGACSLVLYYTPIYFVLMRVHSRLDATSRLIPFICAFVVSTVLAGGLIGYIRAYRLAFMVGAALLAVGSGLLHGITPDTTDRAIRAYEAFIGAGIGTIWHLATPVCALILPAERRLDQAALQSIAQFGGIVAARSAAAVIYHDIGGRLLKEAVADAAYSDEDIRELLSGIRSRILTETNPDTVVLVFEIIVEATARCFSLLVIAGVVCFVAACCMKAEELDFRDAKKKSAPPAPV</sequence>
<keyword evidence="3" id="KW-0813">Transport</keyword>
<evidence type="ECO:0000256" key="3">
    <source>
        <dbReference type="ARBA" id="ARBA00022448"/>
    </source>
</evidence>
<feature type="transmembrane region" description="Helical" evidence="7">
    <location>
        <begin position="330"/>
        <end position="349"/>
    </location>
</feature>
<evidence type="ECO:0008006" key="10">
    <source>
        <dbReference type="Google" id="ProtNLM"/>
    </source>
</evidence>
<dbReference type="EMBL" id="QJNS01000078">
    <property type="protein sequence ID" value="RYO89008.1"/>
    <property type="molecule type" value="Genomic_DNA"/>
</dbReference>
<comment type="subcellular location">
    <subcellularLocation>
        <location evidence="1">Membrane</location>
        <topology evidence="1">Multi-pass membrane protein</topology>
    </subcellularLocation>
</comment>
<evidence type="ECO:0000256" key="7">
    <source>
        <dbReference type="SAM" id="Phobius"/>
    </source>
</evidence>
<keyword evidence="6 7" id="KW-0472">Membrane</keyword>
<feature type="transmembrane region" description="Helical" evidence="7">
    <location>
        <begin position="263"/>
        <end position="284"/>
    </location>
</feature>
<proteinExistence type="inferred from homology"/>
<dbReference type="Gene3D" id="1.20.1250.20">
    <property type="entry name" value="MFS general substrate transporter like domains"/>
    <property type="match status" value="1"/>
</dbReference>
<evidence type="ECO:0000256" key="2">
    <source>
        <dbReference type="ARBA" id="ARBA00007520"/>
    </source>
</evidence>
<feature type="transmembrane region" description="Helical" evidence="7">
    <location>
        <begin position="149"/>
        <end position="170"/>
    </location>
</feature>
<comment type="similarity">
    <text evidence="2">Belongs to the major facilitator superfamily. TCR/Tet family.</text>
</comment>
<keyword evidence="5 7" id="KW-1133">Transmembrane helix</keyword>
<evidence type="ECO:0000256" key="4">
    <source>
        <dbReference type="ARBA" id="ARBA00022692"/>
    </source>
</evidence>
<keyword evidence="9" id="KW-1185">Reference proteome</keyword>
<feature type="transmembrane region" description="Helical" evidence="7">
    <location>
        <begin position="361"/>
        <end position="384"/>
    </location>
</feature>
<dbReference type="InterPro" id="IPR011701">
    <property type="entry name" value="MFS"/>
</dbReference>